<evidence type="ECO:0000313" key="3">
    <source>
        <dbReference type="Proteomes" id="UP000799777"/>
    </source>
</evidence>
<name>A0A9P4HGC2_9PLEO</name>
<feature type="compositionally biased region" description="Gly residues" evidence="1">
    <location>
        <begin position="92"/>
        <end position="114"/>
    </location>
</feature>
<dbReference type="EMBL" id="ML978161">
    <property type="protein sequence ID" value="KAF2034495.1"/>
    <property type="molecule type" value="Genomic_DNA"/>
</dbReference>
<organism evidence="2 3">
    <name type="scientific">Setomelanomma holmii</name>
    <dbReference type="NCBI Taxonomy" id="210430"/>
    <lineage>
        <taxon>Eukaryota</taxon>
        <taxon>Fungi</taxon>
        <taxon>Dikarya</taxon>
        <taxon>Ascomycota</taxon>
        <taxon>Pezizomycotina</taxon>
        <taxon>Dothideomycetes</taxon>
        <taxon>Pleosporomycetidae</taxon>
        <taxon>Pleosporales</taxon>
        <taxon>Pleosporineae</taxon>
        <taxon>Phaeosphaeriaceae</taxon>
        <taxon>Setomelanomma</taxon>
    </lineage>
</organism>
<sequence length="140" mass="14984">MEAPRSVPYRFHTRILHYNFCTLLLYTSQLTSNHSKSLVSRTTDTLITFFALYLTTLFSLDTWAAARGSPYRAPGANSFYRPATTPPAPGSYQGGMHGRGHAGPGSGGDGGRGVGRVPQARDSRPPIRMGGTAACGACMM</sequence>
<evidence type="ECO:0000256" key="1">
    <source>
        <dbReference type="SAM" id="MobiDB-lite"/>
    </source>
</evidence>
<reference evidence="2" key="1">
    <citation type="journal article" date="2020" name="Stud. Mycol.">
        <title>101 Dothideomycetes genomes: a test case for predicting lifestyles and emergence of pathogens.</title>
        <authorList>
            <person name="Haridas S."/>
            <person name="Albert R."/>
            <person name="Binder M."/>
            <person name="Bloem J."/>
            <person name="Labutti K."/>
            <person name="Salamov A."/>
            <person name="Andreopoulos B."/>
            <person name="Baker S."/>
            <person name="Barry K."/>
            <person name="Bills G."/>
            <person name="Bluhm B."/>
            <person name="Cannon C."/>
            <person name="Castanera R."/>
            <person name="Culley D."/>
            <person name="Daum C."/>
            <person name="Ezra D."/>
            <person name="Gonzalez J."/>
            <person name="Henrissat B."/>
            <person name="Kuo A."/>
            <person name="Liang C."/>
            <person name="Lipzen A."/>
            <person name="Lutzoni F."/>
            <person name="Magnuson J."/>
            <person name="Mondo S."/>
            <person name="Nolan M."/>
            <person name="Ohm R."/>
            <person name="Pangilinan J."/>
            <person name="Park H.-J."/>
            <person name="Ramirez L."/>
            <person name="Alfaro M."/>
            <person name="Sun H."/>
            <person name="Tritt A."/>
            <person name="Yoshinaga Y."/>
            <person name="Zwiers L.-H."/>
            <person name="Turgeon B."/>
            <person name="Goodwin S."/>
            <person name="Spatafora J."/>
            <person name="Crous P."/>
            <person name="Grigoriev I."/>
        </authorList>
    </citation>
    <scope>NUCLEOTIDE SEQUENCE</scope>
    <source>
        <strain evidence="2">CBS 110217</strain>
    </source>
</reference>
<dbReference type="Proteomes" id="UP000799777">
    <property type="component" value="Unassembled WGS sequence"/>
</dbReference>
<accession>A0A9P4HGC2</accession>
<feature type="region of interest" description="Disordered" evidence="1">
    <location>
        <begin position="75"/>
        <end position="128"/>
    </location>
</feature>
<dbReference type="AlphaFoldDB" id="A0A9P4HGC2"/>
<protein>
    <submittedName>
        <fullName evidence="2">Uncharacterized protein</fullName>
    </submittedName>
</protein>
<dbReference type="OrthoDB" id="2121326at2759"/>
<gene>
    <name evidence="2" type="ORF">EK21DRAFT_56309</name>
</gene>
<comment type="caution">
    <text evidence="2">The sequence shown here is derived from an EMBL/GenBank/DDBJ whole genome shotgun (WGS) entry which is preliminary data.</text>
</comment>
<evidence type="ECO:0000313" key="2">
    <source>
        <dbReference type="EMBL" id="KAF2034495.1"/>
    </source>
</evidence>
<proteinExistence type="predicted"/>
<keyword evidence="3" id="KW-1185">Reference proteome</keyword>